<gene>
    <name evidence="7" type="primary">MRPL33</name>
</gene>
<dbReference type="CDD" id="cd22677">
    <property type="entry name" value="FHA_Kanadaptin"/>
    <property type="match status" value="1"/>
</dbReference>
<dbReference type="InterPro" id="IPR050923">
    <property type="entry name" value="Cell_Proc_Reg/RNA_Proc"/>
</dbReference>
<name>A0A8C0RIG2_CANLF</name>
<dbReference type="Proteomes" id="UP000694429">
    <property type="component" value="Chromosome 17"/>
</dbReference>
<feature type="compositionally biased region" description="Polar residues" evidence="5">
    <location>
        <begin position="1"/>
        <end position="14"/>
    </location>
</feature>
<feature type="domain" description="FHA" evidence="6">
    <location>
        <begin position="135"/>
        <end position="195"/>
    </location>
</feature>
<dbReference type="PROSITE" id="PS50006">
    <property type="entry name" value="FHA_DOMAIN"/>
    <property type="match status" value="1"/>
</dbReference>
<dbReference type="CDD" id="cd19856">
    <property type="entry name" value="DSRM_Kanadaptin"/>
    <property type="match status" value="1"/>
</dbReference>
<keyword evidence="4" id="KW-0175">Coiled coil</keyword>
<feature type="region of interest" description="Disordered" evidence="5">
    <location>
        <begin position="565"/>
        <end position="654"/>
    </location>
</feature>
<organism evidence="7 8">
    <name type="scientific">Canis lupus familiaris</name>
    <name type="common">Dog</name>
    <name type="synonym">Canis familiaris</name>
    <dbReference type="NCBI Taxonomy" id="9615"/>
    <lineage>
        <taxon>Eukaryota</taxon>
        <taxon>Metazoa</taxon>
        <taxon>Chordata</taxon>
        <taxon>Craniata</taxon>
        <taxon>Vertebrata</taxon>
        <taxon>Euteleostomi</taxon>
        <taxon>Mammalia</taxon>
        <taxon>Eutheria</taxon>
        <taxon>Laurasiatheria</taxon>
        <taxon>Carnivora</taxon>
        <taxon>Caniformia</taxon>
        <taxon>Canidae</taxon>
        <taxon>Canis</taxon>
    </lineage>
</organism>
<proteinExistence type="inferred from homology"/>
<dbReference type="GO" id="GO:0005840">
    <property type="term" value="C:ribosome"/>
    <property type="evidence" value="ECO:0007669"/>
    <property type="project" value="UniProtKB-KW"/>
</dbReference>
<feature type="compositionally biased region" description="Pro residues" evidence="5">
    <location>
        <begin position="96"/>
        <end position="106"/>
    </location>
</feature>
<feature type="compositionally biased region" description="Basic and acidic residues" evidence="5">
    <location>
        <begin position="605"/>
        <end position="614"/>
    </location>
</feature>
<dbReference type="PANTHER" id="PTHR23308">
    <property type="entry name" value="NUCLEAR INHIBITOR OF PROTEIN PHOSPHATASE-1"/>
    <property type="match status" value="1"/>
</dbReference>
<dbReference type="InterPro" id="IPR000253">
    <property type="entry name" value="FHA_dom"/>
</dbReference>
<dbReference type="InterPro" id="IPR038584">
    <property type="entry name" value="Ribosomal_bL33_sf"/>
</dbReference>
<dbReference type="FunFam" id="2.60.200.20:FF:000023">
    <property type="entry name" value="Solute carrier family 4 member 1 adaptor protein"/>
    <property type="match status" value="1"/>
</dbReference>
<dbReference type="AlphaFoldDB" id="A0A8C0RIG2"/>
<evidence type="ECO:0000256" key="3">
    <source>
        <dbReference type="ARBA" id="ARBA00023274"/>
    </source>
</evidence>
<sequence length="822" mass="91958">MADSPSPSESLASQERSDDFKKPTLPVPPVVRGKAPATSPANPEEVKKERPTALPEPDPGEPDVPPVQPDSGDTRSPPTEQPRPPSAAPSAGGPARAPPYREPPWGGPASAPYSLETLKGGTILGTRSLKGTSCCLFGRLSSCDVCLEHPSVSRYHAVLQHRAAGLEGECDGQGPGFYLYDLGSTHGTFLNKTRIPPRTYRRVHVGHVLRFGGSTRLFLLQGPEEDREAESELTVTQLKELRKQQQMMLEKKMLGEDSDEEEVDTTERKRNTSSQDDEMGCTWGMGEDAVEDEAEENPIVLEFQQEREAFYIKDPKKALQGFFDREGEELEYEFDEQGHSTWLCRVRLPVDDSTGKQLVAEAIHSGKKKEAMIQCSLEACRILDTLGLLRQEAVSRKRKAKNWEDEDFYDSDDDTFLDRTGLVEKKRLNRMKKAGKIDEKPETFESLVAKLNDAEKELSEISEKLKASSKALSESPSQDSLDAFMSEMKSGSALDGVSRKKLHLRTFELRKEQQRLKGLIKIVKPAEIPELKKTESQTTDVENKAKKLTLPLFGAMKGGSKFKLKTGTVGKLPPKRPELPAALMRMKDEPEVEEEEEEEEEEEKEKERDERGDMETGSSRLQQETELEEAVQDTRPPTDLMCSKETKTHENMSQLTQLEQIKDYQEISETAASCEEPSASKNKYEKNRDELKEKKAPGPGKLPATLSSKYPEDDPDYCVWVPPEVAKSKSKTILVKMLSQAGTGYSFNTKRSRLREKLTLLHYDPIEENVLGQWTAWLSAHLLNTLQARMMMFALGPAPLPKVPNSLAVLPAYIIAVSKWLV</sequence>
<evidence type="ECO:0000256" key="2">
    <source>
        <dbReference type="ARBA" id="ARBA00022980"/>
    </source>
</evidence>
<feature type="compositionally biased region" description="Basic and acidic residues" evidence="5">
    <location>
        <begin position="682"/>
        <end position="696"/>
    </location>
</feature>
<reference evidence="7" key="2">
    <citation type="submission" date="2025-08" db="UniProtKB">
        <authorList>
            <consortium name="Ensembl"/>
        </authorList>
    </citation>
    <scope>IDENTIFICATION</scope>
</reference>
<dbReference type="SUPFAM" id="SSF49879">
    <property type="entry name" value="SMAD/FHA domain"/>
    <property type="match status" value="1"/>
</dbReference>
<keyword evidence="3" id="KW-0687">Ribonucleoprotein</keyword>
<evidence type="ECO:0000256" key="1">
    <source>
        <dbReference type="ARBA" id="ARBA00007596"/>
    </source>
</evidence>
<feature type="region of interest" description="Disordered" evidence="5">
    <location>
        <begin position="252"/>
        <end position="282"/>
    </location>
</feature>
<feature type="compositionally biased region" description="Pro residues" evidence="5">
    <location>
        <begin position="54"/>
        <end position="68"/>
    </location>
</feature>
<evidence type="ECO:0000313" key="7">
    <source>
        <dbReference type="Ensembl" id="ENSCAFP00030019756.1"/>
    </source>
</evidence>
<dbReference type="Gene3D" id="2.20.28.120">
    <property type="entry name" value="Ribosomal protein L33"/>
    <property type="match status" value="1"/>
</dbReference>
<dbReference type="Ensembl" id="ENSCAFT00030022642.1">
    <property type="protein sequence ID" value="ENSCAFP00030019756.1"/>
    <property type="gene ID" value="ENSCAFG00030011938.1"/>
</dbReference>
<feature type="region of interest" description="Disordered" evidence="5">
    <location>
        <begin position="1"/>
        <end position="108"/>
    </location>
</feature>
<evidence type="ECO:0000256" key="5">
    <source>
        <dbReference type="SAM" id="MobiDB-lite"/>
    </source>
</evidence>
<dbReference type="SMART" id="SM00240">
    <property type="entry name" value="FHA"/>
    <property type="match status" value="1"/>
</dbReference>
<feature type="coiled-coil region" evidence="4">
    <location>
        <begin position="444"/>
        <end position="471"/>
    </location>
</feature>
<dbReference type="InterPro" id="IPR008984">
    <property type="entry name" value="SMAD_FHA_dom_sf"/>
</dbReference>
<evidence type="ECO:0000256" key="4">
    <source>
        <dbReference type="SAM" id="Coils"/>
    </source>
</evidence>
<feature type="compositionally biased region" description="Acidic residues" evidence="5">
    <location>
        <begin position="590"/>
        <end position="604"/>
    </location>
</feature>
<dbReference type="Gene3D" id="3.30.160.20">
    <property type="match status" value="1"/>
</dbReference>
<keyword evidence="2" id="KW-0689">Ribosomal protein</keyword>
<evidence type="ECO:0000259" key="6">
    <source>
        <dbReference type="PROSITE" id="PS50006"/>
    </source>
</evidence>
<reference evidence="7" key="1">
    <citation type="submission" date="2019-03" db="EMBL/GenBank/DDBJ databases">
        <authorList>
            <person name="Warren W.C."/>
            <person name="Johnson G.S."/>
        </authorList>
    </citation>
    <scope>NUCLEOTIDE SEQUENCE [LARGE SCALE GENOMIC DNA]</scope>
    <source>
        <strain evidence="7">Basenji</strain>
    </source>
</reference>
<dbReference type="Gene3D" id="2.60.200.20">
    <property type="match status" value="1"/>
</dbReference>
<protein>
    <submittedName>
        <fullName evidence="7">Mitochondrial ribosomal protein L33</fullName>
    </submittedName>
</protein>
<dbReference type="Pfam" id="PF00498">
    <property type="entry name" value="FHA"/>
    <property type="match status" value="1"/>
</dbReference>
<dbReference type="OrthoDB" id="433755at2759"/>
<feature type="region of interest" description="Disordered" evidence="5">
    <location>
        <begin position="669"/>
        <end position="708"/>
    </location>
</feature>
<dbReference type="InterPro" id="IPR014720">
    <property type="entry name" value="dsRBD_dom"/>
</dbReference>
<dbReference type="Pfam" id="PF00035">
    <property type="entry name" value="dsrm"/>
    <property type="match status" value="1"/>
</dbReference>
<accession>A0A8C0RIG2</accession>
<dbReference type="GO" id="GO:1990904">
    <property type="term" value="C:ribonucleoprotein complex"/>
    <property type="evidence" value="ECO:0007669"/>
    <property type="project" value="UniProtKB-KW"/>
</dbReference>
<comment type="similarity">
    <text evidence="1">Belongs to the bacterial ribosomal protein bL33 family.</text>
</comment>
<evidence type="ECO:0000313" key="8">
    <source>
        <dbReference type="Proteomes" id="UP000694429"/>
    </source>
</evidence>